<dbReference type="AlphaFoldDB" id="A0A1G6MZ37"/>
<keyword evidence="1 2" id="KW-0238">DNA-binding</keyword>
<dbReference type="PANTHER" id="PTHR30055">
    <property type="entry name" value="HTH-TYPE TRANSCRIPTIONAL REGULATOR RUTR"/>
    <property type="match status" value="1"/>
</dbReference>
<proteinExistence type="predicted"/>
<dbReference type="Gene3D" id="1.10.357.10">
    <property type="entry name" value="Tetracycline Repressor, domain 2"/>
    <property type="match status" value="1"/>
</dbReference>
<dbReference type="STRING" id="1271860.SAMN05216174_103103"/>
<protein>
    <submittedName>
        <fullName evidence="4">Transcriptional repressor</fullName>
    </submittedName>
</protein>
<accession>A0A1G6MZ37</accession>
<gene>
    <name evidence="4" type="ORF">SAMN05216174_103103</name>
</gene>
<feature type="DNA-binding region" description="H-T-H motif" evidence="2">
    <location>
        <begin position="28"/>
        <end position="47"/>
    </location>
</feature>
<dbReference type="Pfam" id="PF17940">
    <property type="entry name" value="TetR_C_31"/>
    <property type="match status" value="1"/>
</dbReference>
<feature type="domain" description="HTH tetR-type" evidence="3">
    <location>
        <begin position="5"/>
        <end position="65"/>
    </location>
</feature>
<evidence type="ECO:0000313" key="5">
    <source>
        <dbReference type="Proteomes" id="UP000199501"/>
    </source>
</evidence>
<sequence>MRRNDERRTALADAAIDVLAAEGARGLTFRAVDARAGVPAGTASNYFANRDALLAAAGTRVFTRLAPDPDAVERALAAPRDQALVARFLREIVDRATADRAGHLALLELRLESTRKPELGASFTATMSAALRENIAFHLDAGLPGDRAAVELLYAAMTGLIVEHLTLPEFFPRETVDRLVDLLVDRVARVPGRGRGLSG</sequence>
<name>A0A1G6MZ37_9PSEU</name>
<dbReference type="RefSeq" id="WP_091449401.1">
    <property type="nucleotide sequence ID" value="NZ_FMZZ01000003.1"/>
</dbReference>
<dbReference type="Proteomes" id="UP000199501">
    <property type="component" value="Unassembled WGS sequence"/>
</dbReference>
<evidence type="ECO:0000256" key="2">
    <source>
        <dbReference type="PROSITE-ProRule" id="PRU00335"/>
    </source>
</evidence>
<dbReference type="InterPro" id="IPR041583">
    <property type="entry name" value="TetR_C_31"/>
</dbReference>
<dbReference type="Pfam" id="PF00440">
    <property type="entry name" value="TetR_N"/>
    <property type="match status" value="1"/>
</dbReference>
<dbReference type="PANTHER" id="PTHR30055:SF231">
    <property type="entry name" value="TRANSCRIPTIONAL REGULATORY PROTEIN (PROBABLY DEOR-FAMILY)-RELATED"/>
    <property type="match status" value="1"/>
</dbReference>
<dbReference type="SUPFAM" id="SSF48498">
    <property type="entry name" value="Tetracyclin repressor-like, C-terminal domain"/>
    <property type="match status" value="1"/>
</dbReference>
<dbReference type="InterPro" id="IPR009057">
    <property type="entry name" value="Homeodomain-like_sf"/>
</dbReference>
<dbReference type="InterPro" id="IPR036271">
    <property type="entry name" value="Tet_transcr_reg_TetR-rel_C_sf"/>
</dbReference>
<dbReference type="GO" id="GO:0000976">
    <property type="term" value="F:transcription cis-regulatory region binding"/>
    <property type="evidence" value="ECO:0007669"/>
    <property type="project" value="TreeGrafter"/>
</dbReference>
<dbReference type="EMBL" id="FMZZ01000003">
    <property type="protein sequence ID" value="SDC60711.1"/>
    <property type="molecule type" value="Genomic_DNA"/>
</dbReference>
<reference evidence="5" key="1">
    <citation type="submission" date="2016-10" db="EMBL/GenBank/DDBJ databases">
        <authorList>
            <person name="Varghese N."/>
            <person name="Submissions S."/>
        </authorList>
    </citation>
    <scope>NUCLEOTIDE SEQUENCE [LARGE SCALE GENOMIC DNA]</scope>
    <source>
        <strain evidence="5">IBRC-M 10403</strain>
    </source>
</reference>
<organism evidence="4 5">
    <name type="scientific">Actinokineospora iranica</name>
    <dbReference type="NCBI Taxonomy" id="1271860"/>
    <lineage>
        <taxon>Bacteria</taxon>
        <taxon>Bacillati</taxon>
        <taxon>Actinomycetota</taxon>
        <taxon>Actinomycetes</taxon>
        <taxon>Pseudonocardiales</taxon>
        <taxon>Pseudonocardiaceae</taxon>
        <taxon>Actinokineospora</taxon>
    </lineage>
</organism>
<keyword evidence="5" id="KW-1185">Reference proteome</keyword>
<dbReference type="InterPro" id="IPR001647">
    <property type="entry name" value="HTH_TetR"/>
</dbReference>
<evidence type="ECO:0000313" key="4">
    <source>
        <dbReference type="EMBL" id="SDC60711.1"/>
    </source>
</evidence>
<evidence type="ECO:0000259" key="3">
    <source>
        <dbReference type="PROSITE" id="PS50977"/>
    </source>
</evidence>
<dbReference type="SUPFAM" id="SSF46689">
    <property type="entry name" value="Homeodomain-like"/>
    <property type="match status" value="1"/>
</dbReference>
<dbReference type="InterPro" id="IPR050109">
    <property type="entry name" value="HTH-type_TetR-like_transc_reg"/>
</dbReference>
<dbReference type="GO" id="GO:0003700">
    <property type="term" value="F:DNA-binding transcription factor activity"/>
    <property type="evidence" value="ECO:0007669"/>
    <property type="project" value="TreeGrafter"/>
</dbReference>
<evidence type="ECO:0000256" key="1">
    <source>
        <dbReference type="ARBA" id="ARBA00023125"/>
    </source>
</evidence>
<dbReference type="OrthoDB" id="7506349at2"/>
<dbReference type="PROSITE" id="PS50977">
    <property type="entry name" value="HTH_TETR_2"/>
    <property type="match status" value="1"/>
</dbReference>